<dbReference type="Proteomes" id="UP001054945">
    <property type="component" value="Unassembled WGS sequence"/>
</dbReference>
<accession>A0AAV4QUL5</accession>
<organism evidence="1 2">
    <name type="scientific">Caerostris extrusa</name>
    <name type="common">Bark spider</name>
    <name type="synonym">Caerostris bankana</name>
    <dbReference type="NCBI Taxonomy" id="172846"/>
    <lineage>
        <taxon>Eukaryota</taxon>
        <taxon>Metazoa</taxon>
        <taxon>Ecdysozoa</taxon>
        <taxon>Arthropoda</taxon>
        <taxon>Chelicerata</taxon>
        <taxon>Arachnida</taxon>
        <taxon>Araneae</taxon>
        <taxon>Araneomorphae</taxon>
        <taxon>Entelegynae</taxon>
        <taxon>Araneoidea</taxon>
        <taxon>Araneidae</taxon>
        <taxon>Caerostris</taxon>
    </lineage>
</organism>
<protein>
    <submittedName>
        <fullName evidence="1">Uncharacterized protein</fullName>
    </submittedName>
</protein>
<comment type="caution">
    <text evidence="1">The sequence shown here is derived from an EMBL/GenBank/DDBJ whole genome shotgun (WGS) entry which is preliminary data.</text>
</comment>
<gene>
    <name evidence="1" type="ORF">CEXT_276961</name>
</gene>
<keyword evidence="2" id="KW-1185">Reference proteome</keyword>
<dbReference type="EMBL" id="BPLR01006805">
    <property type="protein sequence ID" value="GIY12556.1"/>
    <property type="molecule type" value="Genomic_DNA"/>
</dbReference>
<reference evidence="1 2" key="1">
    <citation type="submission" date="2021-06" db="EMBL/GenBank/DDBJ databases">
        <title>Caerostris extrusa draft genome.</title>
        <authorList>
            <person name="Kono N."/>
            <person name="Arakawa K."/>
        </authorList>
    </citation>
    <scope>NUCLEOTIDE SEQUENCE [LARGE SCALE GENOMIC DNA]</scope>
</reference>
<name>A0AAV4QUL5_CAEEX</name>
<evidence type="ECO:0000313" key="1">
    <source>
        <dbReference type="EMBL" id="GIY12556.1"/>
    </source>
</evidence>
<sequence>MVFAEKNEGRSFLANRDSIKAPSRLEHYCFISLLIDIYLMVQCRLSKTELQPKVCAFDKGERWTLDENADQSCKDWFKREREDSLSDVFIAPGFVLTVLVFSNPEVVSSFLEGTRST</sequence>
<proteinExistence type="predicted"/>
<dbReference type="AlphaFoldDB" id="A0AAV4QUL5"/>
<evidence type="ECO:0000313" key="2">
    <source>
        <dbReference type="Proteomes" id="UP001054945"/>
    </source>
</evidence>